<dbReference type="Pfam" id="PF14129">
    <property type="entry name" value="DUF4296"/>
    <property type="match status" value="1"/>
</dbReference>
<name>A0A2D1U1N2_9SPHI</name>
<protein>
    <recommendedName>
        <fullName evidence="1">DUF4296 domain-containing protein</fullName>
    </recommendedName>
</protein>
<sequence>MKNFIYTAFLFLFVAGCKPGIPSDIIQPDKMALVLNDIHIVDAYITTIPYLDSSKKTAAAFYNGIYKRYEIDSALYGKSMAYYSQHPKILDEIYTKVTKGLNKQKGVLVKADSLVNAKAAKILKAKMKVDSAKRADSLKKVTAPQRAKFKADSLKKVLAVKKADSIKKVDSTKKAKAVLRKALRKKRADSIKASALLKKTIKKK</sequence>
<dbReference type="KEGG" id="pgs:CPT03_03040"/>
<dbReference type="Proteomes" id="UP000223749">
    <property type="component" value="Chromosome"/>
</dbReference>
<proteinExistence type="predicted"/>
<dbReference type="RefSeq" id="WP_099437457.1">
    <property type="nucleotide sequence ID" value="NZ_CP024091.1"/>
</dbReference>
<feature type="domain" description="DUF4296" evidence="1">
    <location>
        <begin position="22"/>
        <end position="105"/>
    </location>
</feature>
<organism evidence="2 3">
    <name type="scientific">Pedobacter ginsengisoli</name>
    <dbReference type="NCBI Taxonomy" id="363852"/>
    <lineage>
        <taxon>Bacteria</taxon>
        <taxon>Pseudomonadati</taxon>
        <taxon>Bacteroidota</taxon>
        <taxon>Sphingobacteriia</taxon>
        <taxon>Sphingobacteriales</taxon>
        <taxon>Sphingobacteriaceae</taxon>
        <taxon>Pedobacter</taxon>
    </lineage>
</organism>
<dbReference type="InterPro" id="IPR025381">
    <property type="entry name" value="DUF4296"/>
</dbReference>
<reference evidence="2 3" key="1">
    <citation type="submission" date="2017-10" db="EMBL/GenBank/DDBJ databases">
        <title>Whole genome of Pedobacter ginsengisoli T01R-27 isolated from tomato rhizosphere.</title>
        <authorList>
            <person name="Weon H.-Y."/>
            <person name="Lee S.A."/>
            <person name="Sang M.K."/>
            <person name="Song J."/>
        </authorList>
    </citation>
    <scope>NUCLEOTIDE SEQUENCE [LARGE SCALE GENOMIC DNA]</scope>
    <source>
        <strain evidence="2 3">T01R-27</strain>
    </source>
</reference>
<evidence type="ECO:0000259" key="1">
    <source>
        <dbReference type="Pfam" id="PF14129"/>
    </source>
</evidence>
<dbReference type="EMBL" id="CP024091">
    <property type="protein sequence ID" value="ATP55509.1"/>
    <property type="molecule type" value="Genomic_DNA"/>
</dbReference>
<gene>
    <name evidence="2" type="ORF">CPT03_03040</name>
</gene>
<evidence type="ECO:0000313" key="3">
    <source>
        <dbReference type="Proteomes" id="UP000223749"/>
    </source>
</evidence>
<evidence type="ECO:0000313" key="2">
    <source>
        <dbReference type="EMBL" id="ATP55509.1"/>
    </source>
</evidence>
<keyword evidence="3" id="KW-1185">Reference proteome</keyword>
<dbReference type="PROSITE" id="PS51257">
    <property type="entry name" value="PROKAR_LIPOPROTEIN"/>
    <property type="match status" value="1"/>
</dbReference>
<dbReference type="OrthoDB" id="678784at2"/>
<dbReference type="AlphaFoldDB" id="A0A2D1U1N2"/>
<accession>A0A2D1U1N2</accession>